<proteinExistence type="predicted"/>
<dbReference type="AlphaFoldDB" id="A0A6L7ACX6"/>
<keyword evidence="1" id="KW-1133">Transmembrane helix</keyword>
<organism evidence="2 3">
    <name type="scientific">Leuconostoc lactis</name>
    <dbReference type="NCBI Taxonomy" id="1246"/>
    <lineage>
        <taxon>Bacteria</taxon>
        <taxon>Bacillati</taxon>
        <taxon>Bacillota</taxon>
        <taxon>Bacilli</taxon>
        <taxon>Lactobacillales</taxon>
        <taxon>Lactobacillaceae</taxon>
        <taxon>Leuconostoc</taxon>
    </lineage>
</organism>
<keyword evidence="1" id="KW-0472">Membrane</keyword>
<protein>
    <submittedName>
        <fullName evidence="2">Uncharacterized protein</fullName>
    </submittedName>
</protein>
<feature type="transmembrane region" description="Helical" evidence="1">
    <location>
        <begin position="6"/>
        <end position="26"/>
    </location>
</feature>
<evidence type="ECO:0000313" key="2">
    <source>
        <dbReference type="EMBL" id="MWN21353.1"/>
    </source>
</evidence>
<dbReference type="Proteomes" id="UP000478636">
    <property type="component" value="Unassembled WGS sequence"/>
</dbReference>
<reference evidence="2 3" key="1">
    <citation type="submission" date="2019-12" db="EMBL/GenBank/DDBJ databases">
        <title>Complete genome sequence of Leuconostoc lactis strain AVN1 provides insights into metabolic potential.</title>
        <authorList>
            <person name="Besrour N."/>
            <person name="Najjari A."/>
            <person name="Fhoula I."/>
            <person name="Jaballah S."/>
            <person name="Klibi N."/>
            <person name="Ouzari H.I."/>
        </authorList>
    </citation>
    <scope>NUCLEOTIDE SEQUENCE [LARGE SCALE GENOMIC DNA]</scope>
    <source>
        <strain evidence="2 3">AVN1</strain>
    </source>
</reference>
<keyword evidence="1" id="KW-0812">Transmembrane</keyword>
<feature type="transmembrane region" description="Helical" evidence="1">
    <location>
        <begin position="35"/>
        <end position="52"/>
    </location>
</feature>
<evidence type="ECO:0000313" key="3">
    <source>
        <dbReference type="Proteomes" id="UP000478636"/>
    </source>
</evidence>
<dbReference type="EMBL" id="WSZI01000013">
    <property type="protein sequence ID" value="MWN21353.1"/>
    <property type="molecule type" value="Genomic_DNA"/>
</dbReference>
<accession>A0A6L7ACX6</accession>
<dbReference type="RefSeq" id="WP_252968290.1">
    <property type="nucleotide sequence ID" value="NZ_JBKWFG010000001.1"/>
</dbReference>
<sequence>MISTLSGLVFIISVVAFIVFLIWGFVKNQHINQKTWLWLLLAAVAIVVYVATAKTPETANSAQNVHQTAKSNTAKQPVDDAVVAKLKAALKSGDMVTFLKTFYAQDKQKHLAYYQKADVATTKTTIKGQVIEPVAEETDLYLYVPVEEMPANVRNTKQKAYVVVVNDPNNDLKNYSVGQTAEVTGYLVGHGDKKHGYSWELNVAK</sequence>
<comment type="caution">
    <text evidence="2">The sequence shown here is derived from an EMBL/GenBank/DDBJ whole genome shotgun (WGS) entry which is preliminary data.</text>
</comment>
<name>A0A6L7ACX6_LEULA</name>
<gene>
    <name evidence="2" type="ORF">GQS40_06660</name>
</gene>
<evidence type="ECO:0000256" key="1">
    <source>
        <dbReference type="SAM" id="Phobius"/>
    </source>
</evidence>